<dbReference type="CDD" id="cd14948">
    <property type="entry name" value="BACON"/>
    <property type="match status" value="1"/>
</dbReference>
<dbReference type="CDD" id="cd12871">
    <property type="entry name" value="Bacuni_01323_like"/>
    <property type="match status" value="1"/>
</dbReference>
<feature type="domain" description="BACON" evidence="2">
    <location>
        <begin position="73"/>
        <end position="127"/>
    </location>
</feature>
<keyword evidence="1" id="KW-0732">Signal</keyword>
<proteinExistence type="predicted"/>
<dbReference type="AlphaFoldDB" id="A0A9D1YYU1"/>
<accession>A0A9D1YYU1</accession>
<gene>
    <name evidence="3" type="ORF">H9828_03285</name>
</gene>
<feature type="signal peptide" evidence="1">
    <location>
        <begin position="1"/>
        <end position="18"/>
    </location>
</feature>
<sequence>MKRLYALMLAMAAVAFVACDNGSGEETAPGIELAPGTAQTLTLYADQTAATPSGGISFTTTGPWRATVSETRASEIDWITLSPDHGDAAGSYTLRITLDVNTSGADRKATITIECGTTKITITVEQKATTEEGEIPDDGEEPVPGTPERLVSQIVYSYADDTYTESETMTITYDDRNRITKVEDIYKDNGNMADKRQFLYEYGDGVIDVTTVYSSADNSFKDESENYKAYLNSSGYISRAEWADGTVVTYTYDSGNHLIQVDEGEEQEEYVWENGNVVETRYTCPEEDPYINRYTYYEEYTNKANFDLYYDFFVWDEELGVTGRLGVLNRNHLKQVRGQGSQSGKDDLDVVYEFDDEGYVTKFTQQYPGTTIPRVYTVTYIDAK</sequence>
<reference evidence="3" key="1">
    <citation type="journal article" date="2021" name="PeerJ">
        <title>Extensive microbial diversity within the chicken gut microbiome revealed by metagenomics and culture.</title>
        <authorList>
            <person name="Gilroy R."/>
            <person name="Ravi A."/>
            <person name="Getino M."/>
            <person name="Pursley I."/>
            <person name="Horton D.L."/>
            <person name="Alikhan N.F."/>
            <person name="Baker D."/>
            <person name="Gharbi K."/>
            <person name="Hall N."/>
            <person name="Watson M."/>
            <person name="Adriaenssens E.M."/>
            <person name="Foster-Nyarko E."/>
            <person name="Jarju S."/>
            <person name="Secka A."/>
            <person name="Antonio M."/>
            <person name="Oren A."/>
            <person name="Chaudhuri R.R."/>
            <person name="La Ragione R."/>
            <person name="Hildebrand F."/>
            <person name="Pallen M.J."/>
        </authorList>
    </citation>
    <scope>NUCLEOTIDE SEQUENCE</scope>
    <source>
        <strain evidence="3">5134</strain>
    </source>
</reference>
<dbReference type="InterPro" id="IPR013783">
    <property type="entry name" value="Ig-like_fold"/>
</dbReference>
<reference evidence="3" key="2">
    <citation type="submission" date="2021-04" db="EMBL/GenBank/DDBJ databases">
        <authorList>
            <person name="Gilroy R."/>
        </authorList>
    </citation>
    <scope>NUCLEOTIDE SEQUENCE</scope>
    <source>
        <strain evidence="3">5134</strain>
    </source>
</reference>
<name>A0A9D1YYU1_9BACT</name>
<dbReference type="EMBL" id="DXDA01000026">
    <property type="protein sequence ID" value="HIY68424.1"/>
    <property type="molecule type" value="Genomic_DNA"/>
</dbReference>
<evidence type="ECO:0000259" key="2">
    <source>
        <dbReference type="Pfam" id="PF13004"/>
    </source>
</evidence>
<feature type="chain" id="PRO_5039242832" description="BACON domain-containing protein" evidence="1">
    <location>
        <begin position="19"/>
        <end position="384"/>
    </location>
</feature>
<evidence type="ECO:0000313" key="4">
    <source>
        <dbReference type="Proteomes" id="UP000886844"/>
    </source>
</evidence>
<comment type="caution">
    <text evidence="3">The sequence shown here is derived from an EMBL/GenBank/DDBJ whole genome shotgun (WGS) entry which is preliminary data.</text>
</comment>
<protein>
    <recommendedName>
        <fullName evidence="2">BACON domain-containing protein</fullName>
    </recommendedName>
</protein>
<dbReference type="InterPro" id="IPR024361">
    <property type="entry name" value="BACON"/>
</dbReference>
<dbReference type="Gene3D" id="2.60.40.10">
    <property type="entry name" value="Immunoglobulins"/>
    <property type="match status" value="1"/>
</dbReference>
<organism evidence="3 4">
    <name type="scientific">Candidatus Alistipes intestinigallinarum</name>
    <dbReference type="NCBI Taxonomy" id="2838440"/>
    <lineage>
        <taxon>Bacteria</taxon>
        <taxon>Pseudomonadati</taxon>
        <taxon>Bacteroidota</taxon>
        <taxon>Bacteroidia</taxon>
        <taxon>Bacteroidales</taxon>
        <taxon>Rikenellaceae</taxon>
        <taxon>Alistipes</taxon>
    </lineage>
</organism>
<dbReference type="Pfam" id="PF13004">
    <property type="entry name" value="BACON"/>
    <property type="match status" value="1"/>
</dbReference>
<evidence type="ECO:0000256" key="1">
    <source>
        <dbReference type="SAM" id="SignalP"/>
    </source>
</evidence>
<dbReference type="PROSITE" id="PS51257">
    <property type="entry name" value="PROKAR_LIPOPROTEIN"/>
    <property type="match status" value="1"/>
</dbReference>
<evidence type="ECO:0000313" key="3">
    <source>
        <dbReference type="EMBL" id="HIY68424.1"/>
    </source>
</evidence>
<dbReference type="Proteomes" id="UP000886844">
    <property type="component" value="Unassembled WGS sequence"/>
</dbReference>